<reference evidence="4" key="1">
    <citation type="submission" date="2016-03" db="EMBL/GenBank/DDBJ databases">
        <authorList>
            <person name="Heylen K."/>
            <person name="De Vos P."/>
            <person name="Vekeman B."/>
        </authorList>
    </citation>
    <scope>NUCLEOTIDE SEQUENCE [LARGE SCALE GENOMIC DNA]</scope>
    <source>
        <strain evidence="4">R-45383</strain>
    </source>
</reference>
<dbReference type="Pfam" id="PF08378">
    <property type="entry name" value="NERD"/>
    <property type="match status" value="1"/>
</dbReference>
<evidence type="ECO:0000313" key="4">
    <source>
        <dbReference type="Proteomes" id="UP000077628"/>
    </source>
</evidence>
<comment type="caution">
    <text evidence="3">The sequence shown here is derived from an EMBL/GenBank/DDBJ whole genome shotgun (WGS) entry which is preliminary data.</text>
</comment>
<sequence>MDLKNIFLQTFGTAISAIWWLVPLSLFLAFLKSPFVKGMFGEFQVNLLANLLLDKQYYTLFKNVTLPTENGTTQIDHIIVSRFGVFVIETKNMKGWIYGSSNQKTWTQKIYKHTTTFQNPLHQNYKHTQTLRSALEIDNDKIFPVVVFIGDSEFKTAMPDNVVYAGRYIQFIKEKSQLILSNLEVMAICKKIESGRLSPTLKTHVQHVKHVNEIVEARSQKADNSCPKCG</sequence>
<dbReference type="InterPro" id="IPR011528">
    <property type="entry name" value="NERD"/>
</dbReference>
<dbReference type="EMBL" id="LUUK01000070">
    <property type="protein sequence ID" value="OAI22893.1"/>
    <property type="molecule type" value="Genomic_DNA"/>
</dbReference>
<name>A0A177P071_9GAMM</name>
<keyword evidence="1" id="KW-1133">Transmembrane helix</keyword>
<feature type="domain" description="NERD" evidence="2">
    <location>
        <begin position="37"/>
        <end position="154"/>
    </location>
</feature>
<keyword evidence="1" id="KW-0812">Transmembrane</keyword>
<dbReference type="AlphaFoldDB" id="A0A177P071"/>
<organism evidence="3 4">
    <name type="scientific">Methylomonas koyamae</name>
    <dbReference type="NCBI Taxonomy" id="702114"/>
    <lineage>
        <taxon>Bacteria</taxon>
        <taxon>Pseudomonadati</taxon>
        <taxon>Pseudomonadota</taxon>
        <taxon>Gammaproteobacteria</taxon>
        <taxon>Methylococcales</taxon>
        <taxon>Methylococcaceae</taxon>
        <taxon>Methylomonas</taxon>
    </lineage>
</organism>
<accession>A0A177P071</accession>
<dbReference type="Proteomes" id="UP000077628">
    <property type="component" value="Unassembled WGS sequence"/>
</dbReference>
<keyword evidence="1" id="KW-0472">Membrane</keyword>
<evidence type="ECO:0000313" key="3">
    <source>
        <dbReference type="EMBL" id="OAI22893.1"/>
    </source>
</evidence>
<keyword evidence="4" id="KW-1185">Reference proteome</keyword>
<protein>
    <submittedName>
        <fullName evidence="3">Nuclease</fullName>
    </submittedName>
</protein>
<evidence type="ECO:0000256" key="1">
    <source>
        <dbReference type="SAM" id="Phobius"/>
    </source>
</evidence>
<dbReference type="STRING" id="702114.A1355_22190"/>
<proteinExistence type="predicted"/>
<evidence type="ECO:0000259" key="2">
    <source>
        <dbReference type="PROSITE" id="PS50965"/>
    </source>
</evidence>
<gene>
    <name evidence="3" type="ORF">A1355_22190</name>
</gene>
<feature type="non-terminal residue" evidence="3">
    <location>
        <position position="230"/>
    </location>
</feature>
<dbReference type="PROSITE" id="PS50965">
    <property type="entry name" value="NERD"/>
    <property type="match status" value="1"/>
</dbReference>
<dbReference type="RefSeq" id="WP_064026188.1">
    <property type="nucleotide sequence ID" value="NZ_LUUK01000070.1"/>
</dbReference>
<dbReference type="OrthoDB" id="5782056at2"/>
<feature type="transmembrane region" description="Helical" evidence="1">
    <location>
        <begin position="6"/>
        <end position="31"/>
    </location>
</feature>